<accession>A0A9P7JQV3</accession>
<gene>
    <name evidence="2" type="ORF">F5147DRAFT_655618</name>
</gene>
<evidence type="ECO:0000313" key="3">
    <source>
        <dbReference type="Proteomes" id="UP000823399"/>
    </source>
</evidence>
<name>A0A9P7JQV3_9AGAM</name>
<feature type="compositionally biased region" description="Polar residues" evidence="1">
    <location>
        <begin position="209"/>
        <end position="220"/>
    </location>
</feature>
<dbReference type="OrthoDB" id="2674235at2759"/>
<sequence>MRITLGMGIRKMGIHPTENQTLNICKCRTKLQSQIDEFIWAHSIPTVGVWILGHKCLEQLWNRSWTQYCYSRSTFLHPQTTYFKKYPQPHPSLHQEGDPKALRLSDEIAQHVAKDLKLYGGDATSFSLQLLSFAAVVRENSRGGAFESVPDWTSITNDNPRIKSHLRFDKTVDYLTPSSFNDLVIATTATANPPTVLAMATAIVPPSAQLGSPSKPSLTASDILPGPEQELKGSSDLRKEKAEDPPVPIHTPADPLAKYNLFVARTKKRKAAEDMDAAVAVAKTELPSASEEPVKKRKITSKPISKKEWGSDDDIATPWKCDKCAKLDIACIVLPNKKFGHMRLACANCDSMKITCAIDSIGVRQRLQAKFNMKEEKKLMDILPGQAHMQPEDAQSLAPTNLPEPEPTAREILQGIQDLGRRLDLLAANERVDALEVRVGSMETNLLKRLDALEQRLNASDARWKSLESLG</sequence>
<organism evidence="2 3">
    <name type="scientific">Suillus discolor</name>
    <dbReference type="NCBI Taxonomy" id="1912936"/>
    <lineage>
        <taxon>Eukaryota</taxon>
        <taxon>Fungi</taxon>
        <taxon>Dikarya</taxon>
        <taxon>Basidiomycota</taxon>
        <taxon>Agaricomycotina</taxon>
        <taxon>Agaricomycetes</taxon>
        <taxon>Agaricomycetidae</taxon>
        <taxon>Boletales</taxon>
        <taxon>Suillineae</taxon>
        <taxon>Suillaceae</taxon>
        <taxon>Suillus</taxon>
    </lineage>
</organism>
<dbReference type="RefSeq" id="XP_041289435.1">
    <property type="nucleotide sequence ID" value="XM_041433997.1"/>
</dbReference>
<dbReference type="GeneID" id="64696256"/>
<protein>
    <submittedName>
        <fullName evidence="2">Uncharacterized protein</fullName>
    </submittedName>
</protein>
<dbReference type="Proteomes" id="UP000823399">
    <property type="component" value="Unassembled WGS sequence"/>
</dbReference>
<dbReference type="EMBL" id="JABBWM010000055">
    <property type="protein sequence ID" value="KAG2100175.1"/>
    <property type="molecule type" value="Genomic_DNA"/>
</dbReference>
<feature type="compositionally biased region" description="Basic and acidic residues" evidence="1">
    <location>
        <begin position="229"/>
        <end position="244"/>
    </location>
</feature>
<reference evidence="2" key="1">
    <citation type="journal article" date="2020" name="New Phytol.">
        <title>Comparative genomics reveals dynamic genome evolution in host specialist ectomycorrhizal fungi.</title>
        <authorList>
            <person name="Lofgren L.A."/>
            <person name="Nguyen N.H."/>
            <person name="Vilgalys R."/>
            <person name="Ruytinx J."/>
            <person name="Liao H.L."/>
            <person name="Branco S."/>
            <person name="Kuo A."/>
            <person name="LaButti K."/>
            <person name="Lipzen A."/>
            <person name="Andreopoulos W."/>
            <person name="Pangilinan J."/>
            <person name="Riley R."/>
            <person name="Hundley H."/>
            <person name="Na H."/>
            <person name="Barry K."/>
            <person name="Grigoriev I.V."/>
            <person name="Stajich J.E."/>
            <person name="Kennedy P.G."/>
        </authorList>
    </citation>
    <scope>NUCLEOTIDE SEQUENCE</scope>
    <source>
        <strain evidence="2">FC423</strain>
    </source>
</reference>
<dbReference type="AlphaFoldDB" id="A0A9P7JQV3"/>
<proteinExistence type="predicted"/>
<comment type="caution">
    <text evidence="2">The sequence shown here is derived from an EMBL/GenBank/DDBJ whole genome shotgun (WGS) entry which is preliminary data.</text>
</comment>
<feature type="region of interest" description="Disordered" evidence="1">
    <location>
        <begin position="208"/>
        <end position="250"/>
    </location>
</feature>
<evidence type="ECO:0000313" key="2">
    <source>
        <dbReference type="EMBL" id="KAG2100175.1"/>
    </source>
</evidence>
<keyword evidence="3" id="KW-1185">Reference proteome</keyword>
<evidence type="ECO:0000256" key="1">
    <source>
        <dbReference type="SAM" id="MobiDB-lite"/>
    </source>
</evidence>